<feature type="compositionally biased region" description="Basic and acidic residues" evidence="1">
    <location>
        <begin position="57"/>
        <end position="79"/>
    </location>
</feature>
<gene>
    <name evidence="2" type="ORF">SDC9_72320</name>
</gene>
<proteinExistence type="predicted"/>
<evidence type="ECO:0000313" key="2">
    <source>
        <dbReference type="EMBL" id="MPM25820.1"/>
    </source>
</evidence>
<dbReference type="AlphaFoldDB" id="A0A644YBE9"/>
<organism evidence="2">
    <name type="scientific">bioreactor metagenome</name>
    <dbReference type="NCBI Taxonomy" id="1076179"/>
    <lineage>
        <taxon>unclassified sequences</taxon>
        <taxon>metagenomes</taxon>
        <taxon>ecological metagenomes</taxon>
    </lineage>
</organism>
<protein>
    <submittedName>
        <fullName evidence="2">Uncharacterized protein</fullName>
    </submittedName>
</protein>
<comment type="caution">
    <text evidence="2">The sequence shown here is derived from an EMBL/GenBank/DDBJ whole genome shotgun (WGS) entry which is preliminary data.</text>
</comment>
<feature type="region of interest" description="Disordered" evidence="1">
    <location>
        <begin position="1"/>
        <end position="79"/>
    </location>
</feature>
<reference evidence="2" key="1">
    <citation type="submission" date="2019-08" db="EMBL/GenBank/DDBJ databases">
        <authorList>
            <person name="Kucharzyk K."/>
            <person name="Murdoch R.W."/>
            <person name="Higgins S."/>
            <person name="Loffler F."/>
        </authorList>
    </citation>
    <scope>NUCLEOTIDE SEQUENCE</scope>
</reference>
<dbReference type="EMBL" id="VSSQ01004585">
    <property type="protein sequence ID" value="MPM25820.1"/>
    <property type="molecule type" value="Genomic_DNA"/>
</dbReference>
<evidence type="ECO:0000256" key="1">
    <source>
        <dbReference type="SAM" id="MobiDB-lite"/>
    </source>
</evidence>
<sequence>MRSARPCPGQGEGDRSAGEFDECESGLGGVEPERAADDQSDLAVQPLHSPVGQAPLDRGHDMPEVFSDRAPGLDEGLHP</sequence>
<name>A0A644YBE9_9ZZZZ</name>
<accession>A0A644YBE9</accession>